<comment type="caution">
    <text evidence="2">The sequence shown here is derived from an EMBL/GenBank/DDBJ whole genome shotgun (WGS) entry which is preliminary data.</text>
</comment>
<evidence type="ECO:0000313" key="3">
    <source>
        <dbReference type="Proteomes" id="UP000548771"/>
    </source>
</evidence>
<reference evidence="3" key="1">
    <citation type="journal article" date="2020" name="Syst. Appl. Microbiol.">
        <title>Clarifying the taxonomy of the causal agent of bacterial leaf spot of lettuce through a polyphasic approach reveals that Xanthomonas cynarae Trebaol et al. 2000 emend. Timilsina et al. 2019 is a later heterotypic synonym of Xanthomonas hortorum Vauterin et al. 1995.</title>
        <authorList>
            <person name="Moriniere L."/>
            <person name="Burlet A."/>
            <person name="Rosenthal E.R."/>
            <person name="Nesme X."/>
            <person name="Portier P."/>
            <person name="Bull C.T."/>
            <person name="Lavire C."/>
            <person name="Fischer-Le Saux M."/>
            <person name="Bertolla F."/>
        </authorList>
    </citation>
    <scope>NUCLEOTIDE SEQUENCE [LARGE SCALE GENOMIC DNA]</scope>
    <source>
        <strain evidence="3">CFBP2533</strain>
    </source>
</reference>
<protein>
    <submittedName>
        <fullName evidence="2">Uncharacterized protein</fullName>
    </submittedName>
</protein>
<evidence type="ECO:0000256" key="1">
    <source>
        <dbReference type="SAM" id="MobiDB-lite"/>
    </source>
</evidence>
<gene>
    <name evidence="2" type="ORF">E1J24_16475</name>
</gene>
<evidence type="ECO:0000313" key="2">
    <source>
        <dbReference type="EMBL" id="NMI23390.1"/>
    </source>
</evidence>
<feature type="region of interest" description="Disordered" evidence="1">
    <location>
        <begin position="14"/>
        <end position="46"/>
    </location>
</feature>
<accession>A0AAW9ZU39</accession>
<name>A0AAW9ZU39_9XANT</name>
<proteinExistence type="predicted"/>
<dbReference type="AlphaFoldDB" id="A0AAW9ZU39"/>
<dbReference type="EMBL" id="SMDX01000023">
    <property type="protein sequence ID" value="NMI23390.1"/>
    <property type="molecule type" value="Genomic_DNA"/>
</dbReference>
<dbReference type="Proteomes" id="UP000548771">
    <property type="component" value="Unassembled WGS sequence"/>
</dbReference>
<sequence length="70" mass="7759">MKLGLYGEYRSPSPSGAIRHGLRATGARALERPRRKRGPGRGAGVGVRVRNLTNSQSPAYLPYRKTEYFV</sequence>
<organism evidence="2 3">
    <name type="scientific">Xanthomonas hortorum pv. pelargonii</name>
    <dbReference type="NCBI Taxonomy" id="453602"/>
    <lineage>
        <taxon>Bacteria</taxon>
        <taxon>Pseudomonadati</taxon>
        <taxon>Pseudomonadota</taxon>
        <taxon>Gammaproteobacteria</taxon>
        <taxon>Lysobacterales</taxon>
        <taxon>Lysobacteraceae</taxon>
        <taxon>Xanthomonas</taxon>
    </lineage>
</organism>